<evidence type="ECO:0000259" key="7">
    <source>
        <dbReference type="Pfam" id="PF06271"/>
    </source>
</evidence>
<evidence type="ECO:0000313" key="9">
    <source>
        <dbReference type="Proteomes" id="UP000218542"/>
    </source>
</evidence>
<name>A0A286U1C1_9BACT</name>
<keyword evidence="3 6" id="KW-0812">Transmembrane</keyword>
<comment type="subcellular location">
    <subcellularLocation>
        <location evidence="1">Cell membrane</location>
        <topology evidence="1">Multi-pass membrane protein</topology>
    </subcellularLocation>
</comment>
<feature type="transmembrane region" description="Helical" evidence="6">
    <location>
        <begin position="114"/>
        <end position="137"/>
    </location>
</feature>
<gene>
    <name evidence="8" type="ORF">SCALIN_C28_0117</name>
</gene>
<feature type="domain" description="RDD" evidence="7">
    <location>
        <begin position="26"/>
        <end position="150"/>
    </location>
</feature>
<evidence type="ECO:0000256" key="6">
    <source>
        <dbReference type="SAM" id="Phobius"/>
    </source>
</evidence>
<evidence type="ECO:0000256" key="5">
    <source>
        <dbReference type="ARBA" id="ARBA00023136"/>
    </source>
</evidence>
<feature type="transmembrane region" description="Helical" evidence="6">
    <location>
        <begin position="32"/>
        <end position="57"/>
    </location>
</feature>
<evidence type="ECO:0000256" key="1">
    <source>
        <dbReference type="ARBA" id="ARBA00004651"/>
    </source>
</evidence>
<organism evidence="8 9">
    <name type="scientific">Candidatus Scalindua japonica</name>
    <dbReference type="NCBI Taxonomy" id="1284222"/>
    <lineage>
        <taxon>Bacteria</taxon>
        <taxon>Pseudomonadati</taxon>
        <taxon>Planctomycetota</taxon>
        <taxon>Candidatus Brocadiia</taxon>
        <taxon>Candidatus Brocadiales</taxon>
        <taxon>Candidatus Scalinduaceae</taxon>
        <taxon>Candidatus Scalindua</taxon>
    </lineage>
</organism>
<reference evidence="8 9" key="1">
    <citation type="journal article" date="2017" name="Environ. Microbiol. Rep.">
        <title>Genetic diversity of marine anaerobic ammonium-oxidizing bacteria as revealed by genomic and proteomic analyses of 'Candidatus Scalindua japonica'.</title>
        <authorList>
            <person name="Oshiki M."/>
            <person name="Mizuto K."/>
            <person name="Kimura Z."/>
            <person name="Kindaichi T."/>
            <person name="Satoh H."/>
            <person name="Okabe S."/>
        </authorList>
    </citation>
    <scope>NUCLEOTIDE SEQUENCE [LARGE SCALE GENOMIC DNA]</scope>
    <source>
        <strain evidence="9">husup-a2</strain>
    </source>
</reference>
<dbReference type="InterPro" id="IPR051791">
    <property type="entry name" value="Pra-immunoreactive"/>
</dbReference>
<sequence length="319" mass="35779">MKGFDIDKYEPITDAEHVKYNRQDYCGFWRRFAANFLDGAILGMAYKSVDVVLLALASLTGTSYLGFSDWMLSTIIFWAYMLWFKSYRGATPGYNVFGIRIISIKGSQVSIKQIVVRTVSSFLSAIPLGLGYLWIAIDPDRQAWHDKIAGTYVIKAESRPVQTNQQPSPGPVRIKLLTSLIIVCLLMLLSLIAGVVYLLKDSDAYKLSKQYIGANMWVQQEVGNTIEFGIIESSKVFNGASGKANLIIRVSGEKGEVTVTTRLEKRDGEWQIIKAGYFDSDNNYIDITMPYTGSKVLEVRKSSISIRFVHMYCSTYAPS</sequence>
<keyword evidence="2" id="KW-1003">Cell membrane</keyword>
<dbReference type="Proteomes" id="UP000218542">
    <property type="component" value="Unassembled WGS sequence"/>
</dbReference>
<evidence type="ECO:0000256" key="3">
    <source>
        <dbReference type="ARBA" id="ARBA00022692"/>
    </source>
</evidence>
<dbReference type="EMBL" id="BAOS01000028">
    <property type="protein sequence ID" value="GAX61915.1"/>
    <property type="molecule type" value="Genomic_DNA"/>
</dbReference>
<feature type="transmembrane region" description="Helical" evidence="6">
    <location>
        <begin position="176"/>
        <end position="199"/>
    </location>
</feature>
<dbReference type="InterPro" id="IPR010432">
    <property type="entry name" value="RDD"/>
</dbReference>
<keyword evidence="9" id="KW-1185">Reference proteome</keyword>
<dbReference type="OrthoDB" id="9793824at2"/>
<evidence type="ECO:0000256" key="2">
    <source>
        <dbReference type="ARBA" id="ARBA00022475"/>
    </source>
</evidence>
<protein>
    <recommendedName>
        <fullName evidence="7">RDD domain-containing protein</fullName>
    </recommendedName>
</protein>
<dbReference type="InterPro" id="IPR014807">
    <property type="entry name" value="Coa1"/>
</dbReference>
<dbReference type="GO" id="GO:0005886">
    <property type="term" value="C:plasma membrane"/>
    <property type="evidence" value="ECO:0007669"/>
    <property type="project" value="UniProtKB-SubCell"/>
</dbReference>
<comment type="caution">
    <text evidence="8">The sequence shown here is derived from an EMBL/GenBank/DDBJ whole genome shotgun (WGS) entry which is preliminary data.</text>
</comment>
<feature type="transmembrane region" description="Helical" evidence="6">
    <location>
        <begin position="63"/>
        <end position="83"/>
    </location>
</feature>
<dbReference type="Pfam" id="PF08695">
    <property type="entry name" value="Coa1"/>
    <property type="match status" value="1"/>
</dbReference>
<dbReference type="AlphaFoldDB" id="A0A286U1C1"/>
<keyword evidence="5 6" id="KW-0472">Membrane</keyword>
<dbReference type="PANTHER" id="PTHR36115">
    <property type="entry name" value="PROLINE-RICH ANTIGEN HOMOLOG-RELATED"/>
    <property type="match status" value="1"/>
</dbReference>
<evidence type="ECO:0000256" key="4">
    <source>
        <dbReference type="ARBA" id="ARBA00022989"/>
    </source>
</evidence>
<proteinExistence type="predicted"/>
<dbReference type="Pfam" id="PF06271">
    <property type="entry name" value="RDD"/>
    <property type="match status" value="1"/>
</dbReference>
<evidence type="ECO:0000313" key="8">
    <source>
        <dbReference type="EMBL" id="GAX61915.1"/>
    </source>
</evidence>
<accession>A0A286U1C1</accession>
<keyword evidence="4 6" id="KW-1133">Transmembrane helix</keyword>
<dbReference type="RefSeq" id="WP_096895289.1">
    <property type="nucleotide sequence ID" value="NZ_BAOS01000028.1"/>
</dbReference>